<dbReference type="EMBL" id="JAFDVH010000015">
    <property type="protein sequence ID" value="KAG7463821.1"/>
    <property type="molecule type" value="Genomic_DNA"/>
</dbReference>
<feature type="signal peptide" evidence="9">
    <location>
        <begin position="1"/>
        <end position="25"/>
    </location>
</feature>
<evidence type="ECO:0000313" key="11">
    <source>
        <dbReference type="Proteomes" id="UP001046870"/>
    </source>
</evidence>
<evidence type="ECO:0000256" key="7">
    <source>
        <dbReference type="ARBA" id="ARBA00023242"/>
    </source>
</evidence>
<keyword evidence="5 8" id="KW-1133">Transmembrane helix</keyword>
<keyword evidence="4 9" id="KW-0732">Signal</keyword>
<dbReference type="InterPro" id="IPR019358">
    <property type="entry name" value="NEMP_fam"/>
</dbReference>
<keyword evidence="11" id="KW-1185">Reference proteome</keyword>
<dbReference type="PANTHER" id="PTHR13598">
    <property type="entry name" value="AT07567P-RELATED"/>
    <property type="match status" value="1"/>
</dbReference>
<comment type="similarity">
    <text evidence="2">Belongs to the NEMP family.</text>
</comment>
<proteinExistence type="inferred from homology"/>
<dbReference type="Pfam" id="PF10225">
    <property type="entry name" value="NEMP"/>
    <property type="match status" value="1"/>
</dbReference>
<comment type="subcellular location">
    <subcellularLocation>
        <location evidence="1">Nucleus inner membrane</location>
        <topology evidence="1">Multi-pass membrane protein</topology>
        <orientation evidence="1">Nucleoplasmic side</orientation>
    </subcellularLocation>
</comment>
<protein>
    <recommendedName>
        <fullName evidence="12">Nuclear envelope integral membrane protein 2</fullName>
    </recommendedName>
</protein>
<feature type="chain" id="PRO_5039511481" description="Nuclear envelope integral membrane protein 2" evidence="9">
    <location>
        <begin position="26"/>
        <end position="509"/>
    </location>
</feature>
<comment type="caution">
    <text evidence="10">The sequence shown here is derived from an EMBL/GenBank/DDBJ whole genome shotgun (WGS) entry which is preliminary data.</text>
</comment>
<feature type="transmembrane region" description="Helical" evidence="8">
    <location>
        <begin position="174"/>
        <end position="196"/>
    </location>
</feature>
<feature type="transmembrane region" description="Helical" evidence="8">
    <location>
        <begin position="205"/>
        <end position="228"/>
    </location>
</feature>
<dbReference type="PANTHER" id="PTHR13598:SF5">
    <property type="entry name" value="NUCLEAR ENVELOPE INTEGRAL MEMBRANE PROTEIN 2"/>
    <property type="match status" value="1"/>
</dbReference>
<evidence type="ECO:0000256" key="6">
    <source>
        <dbReference type="ARBA" id="ARBA00023136"/>
    </source>
</evidence>
<evidence type="ECO:0000256" key="8">
    <source>
        <dbReference type="SAM" id="Phobius"/>
    </source>
</evidence>
<keyword evidence="3 8" id="KW-0812">Transmembrane</keyword>
<sequence>MWATYGKLILLTAGLIILFCHHTEANHGYSYADCTFLKANEETTHYGSRCFCYSSGTVIKWKDIWSTFQVRVIGDDGVHLEFPMRPRNCYEPENVVTVARCLINHYWPTSAKAEQTLDIPLVTEEVCFRVKTNRASDEYNLHVAGKKLNRVRFGLFACGLILFYFAGPVCRSSLFYYSAGVSLGVISIFVFLLFILKKFIPKRGLFLLLFGASSSLSYFGLQQLLFNWNEVLNLYWREVLGYLLVSGFLSFAVCYKYGPITDERTLTLMTWTLQVIAMVMMYYGITYPVASYTLLGALVGVKCLPHFWTLLLGTCRQMERLLSLTLGLFKRRRRPQVRFLTEEEYREQGEVYTKASLDELREHCTKASFPAWDTVLRLRSPQRFADFLRGGSHVSQEESHTHDLQYGMGGAYFEDMIFSGNRSGPLTGRGSSQQGGGDDISEDELEYYHLAPPTPSPLPAPTLTPVCNPSLPSGGSSPLPPAFNLPLCPYPALPYTPHPEPEMEDLEPF</sequence>
<evidence type="ECO:0000313" key="10">
    <source>
        <dbReference type="EMBL" id="KAG7463821.1"/>
    </source>
</evidence>
<gene>
    <name evidence="10" type="ORF">MATL_G00180800</name>
</gene>
<accession>A0A9D3PPP1</accession>
<dbReference type="AlphaFoldDB" id="A0A9D3PPP1"/>
<name>A0A9D3PPP1_MEGAT</name>
<evidence type="ECO:0000256" key="5">
    <source>
        <dbReference type="ARBA" id="ARBA00022989"/>
    </source>
</evidence>
<evidence type="ECO:0000256" key="9">
    <source>
        <dbReference type="SAM" id="SignalP"/>
    </source>
</evidence>
<keyword evidence="7" id="KW-0539">Nucleus</keyword>
<keyword evidence="6 8" id="KW-0472">Membrane</keyword>
<feature type="transmembrane region" description="Helical" evidence="8">
    <location>
        <begin position="234"/>
        <end position="254"/>
    </location>
</feature>
<evidence type="ECO:0000256" key="1">
    <source>
        <dbReference type="ARBA" id="ARBA00004575"/>
    </source>
</evidence>
<organism evidence="10 11">
    <name type="scientific">Megalops atlanticus</name>
    <name type="common">Tarpon</name>
    <name type="synonym">Clupea gigantea</name>
    <dbReference type="NCBI Taxonomy" id="7932"/>
    <lineage>
        <taxon>Eukaryota</taxon>
        <taxon>Metazoa</taxon>
        <taxon>Chordata</taxon>
        <taxon>Craniata</taxon>
        <taxon>Vertebrata</taxon>
        <taxon>Euteleostomi</taxon>
        <taxon>Actinopterygii</taxon>
        <taxon>Neopterygii</taxon>
        <taxon>Teleostei</taxon>
        <taxon>Elopiformes</taxon>
        <taxon>Megalopidae</taxon>
        <taxon>Megalops</taxon>
    </lineage>
</organism>
<reference evidence="10" key="1">
    <citation type="submission" date="2021-01" db="EMBL/GenBank/DDBJ databases">
        <authorList>
            <person name="Zahm M."/>
            <person name="Roques C."/>
            <person name="Cabau C."/>
            <person name="Klopp C."/>
            <person name="Donnadieu C."/>
            <person name="Jouanno E."/>
            <person name="Lampietro C."/>
            <person name="Louis A."/>
            <person name="Herpin A."/>
            <person name="Echchiki A."/>
            <person name="Berthelot C."/>
            <person name="Parey E."/>
            <person name="Roest-Crollius H."/>
            <person name="Braasch I."/>
            <person name="Postlethwait J."/>
            <person name="Bobe J."/>
            <person name="Montfort J."/>
            <person name="Bouchez O."/>
            <person name="Begum T."/>
            <person name="Mejri S."/>
            <person name="Adams A."/>
            <person name="Chen W.-J."/>
            <person name="Guiguen Y."/>
        </authorList>
    </citation>
    <scope>NUCLEOTIDE SEQUENCE</scope>
    <source>
        <strain evidence="10">YG-15Mar2019-1</strain>
        <tissue evidence="10">Brain</tissue>
    </source>
</reference>
<dbReference type="Proteomes" id="UP001046870">
    <property type="component" value="Chromosome 15"/>
</dbReference>
<dbReference type="GO" id="GO:0005637">
    <property type="term" value="C:nuclear inner membrane"/>
    <property type="evidence" value="ECO:0007669"/>
    <property type="project" value="UniProtKB-SubCell"/>
</dbReference>
<evidence type="ECO:0000256" key="4">
    <source>
        <dbReference type="ARBA" id="ARBA00022729"/>
    </source>
</evidence>
<evidence type="ECO:0000256" key="2">
    <source>
        <dbReference type="ARBA" id="ARBA00005748"/>
    </source>
</evidence>
<evidence type="ECO:0008006" key="12">
    <source>
        <dbReference type="Google" id="ProtNLM"/>
    </source>
</evidence>
<evidence type="ECO:0000256" key="3">
    <source>
        <dbReference type="ARBA" id="ARBA00022692"/>
    </source>
</evidence>
<dbReference type="OrthoDB" id="509138at2759"/>